<protein>
    <recommendedName>
        <fullName evidence="4 9">N-(5'-phosphoribosyl)anthranilate isomerase</fullName>
        <shortName evidence="9">PRAI</shortName>
        <ecNumber evidence="3 9">5.3.1.24</ecNumber>
    </recommendedName>
</protein>
<dbReference type="EC" id="5.3.1.24" evidence="3 9"/>
<dbReference type="OrthoDB" id="9786954at2"/>
<keyword evidence="5 9" id="KW-0028">Amino-acid biosynthesis</keyword>
<dbReference type="InterPro" id="IPR011060">
    <property type="entry name" value="RibuloseP-bd_barrel"/>
</dbReference>
<evidence type="ECO:0000256" key="6">
    <source>
        <dbReference type="ARBA" id="ARBA00022822"/>
    </source>
</evidence>
<evidence type="ECO:0000256" key="1">
    <source>
        <dbReference type="ARBA" id="ARBA00001164"/>
    </source>
</evidence>
<dbReference type="Gene3D" id="3.20.20.70">
    <property type="entry name" value="Aldolase class I"/>
    <property type="match status" value="1"/>
</dbReference>
<evidence type="ECO:0000256" key="7">
    <source>
        <dbReference type="ARBA" id="ARBA00023141"/>
    </source>
</evidence>
<dbReference type="AlphaFoldDB" id="E6MDX2"/>
<dbReference type="GO" id="GO:0004640">
    <property type="term" value="F:phosphoribosylanthranilate isomerase activity"/>
    <property type="evidence" value="ECO:0007669"/>
    <property type="project" value="UniProtKB-UniRule"/>
</dbReference>
<dbReference type="eggNOG" id="COG0135">
    <property type="taxonomic scope" value="Bacteria"/>
</dbReference>
<evidence type="ECO:0000256" key="9">
    <source>
        <dbReference type="HAMAP-Rule" id="MF_00135"/>
    </source>
</evidence>
<dbReference type="Pfam" id="PF00697">
    <property type="entry name" value="PRAI"/>
    <property type="match status" value="1"/>
</dbReference>
<dbReference type="EMBL" id="AEQN01000005">
    <property type="protein sequence ID" value="EFV02731.1"/>
    <property type="molecule type" value="Genomic_DNA"/>
</dbReference>
<organism evidence="11 12">
    <name type="scientific">Pseudoramibacter alactolyticus ATCC 23263</name>
    <dbReference type="NCBI Taxonomy" id="887929"/>
    <lineage>
        <taxon>Bacteria</taxon>
        <taxon>Bacillati</taxon>
        <taxon>Bacillota</taxon>
        <taxon>Clostridia</taxon>
        <taxon>Eubacteriales</taxon>
        <taxon>Eubacteriaceae</taxon>
        <taxon>Pseudoramibacter</taxon>
    </lineage>
</organism>
<keyword evidence="6 9" id="KW-0822">Tryptophan biosynthesis</keyword>
<evidence type="ECO:0000256" key="5">
    <source>
        <dbReference type="ARBA" id="ARBA00022605"/>
    </source>
</evidence>
<dbReference type="HOGENOM" id="CLU_076364_1_0_9"/>
<proteinExistence type="inferred from homology"/>
<dbReference type="HAMAP" id="MF_00135">
    <property type="entry name" value="PRAI"/>
    <property type="match status" value="1"/>
</dbReference>
<dbReference type="GO" id="GO:0000162">
    <property type="term" value="P:L-tryptophan biosynthetic process"/>
    <property type="evidence" value="ECO:0007669"/>
    <property type="project" value="UniProtKB-UniRule"/>
</dbReference>
<dbReference type="UniPathway" id="UPA00035">
    <property type="reaction ID" value="UER00042"/>
</dbReference>
<accession>E6MDX2</accession>
<dbReference type="STRING" id="887929.HMP0721_0205"/>
<comment type="similarity">
    <text evidence="9">Belongs to the TrpF family.</text>
</comment>
<comment type="catalytic activity">
    <reaction evidence="1 9">
        <text>N-(5-phospho-beta-D-ribosyl)anthranilate = 1-(2-carboxyphenylamino)-1-deoxy-D-ribulose 5-phosphate</text>
        <dbReference type="Rhea" id="RHEA:21540"/>
        <dbReference type="ChEBI" id="CHEBI:18277"/>
        <dbReference type="ChEBI" id="CHEBI:58613"/>
        <dbReference type="EC" id="5.3.1.24"/>
    </reaction>
</comment>
<dbReference type="CDD" id="cd00405">
    <property type="entry name" value="PRAI"/>
    <property type="match status" value="1"/>
</dbReference>
<comment type="caution">
    <text evidence="11">The sequence shown here is derived from an EMBL/GenBank/DDBJ whole genome shotgun (WGS) entry which is preliminary data.</text>
</comment>
<keyword evidence="7 9" id="KW-0057">Aromatic amino acid biosynthesis</keyword>
<dbReference type="PANTHER" id="PTHR42894:SF1">
    <property type="entry name" value="N-(5'-PHOSPHORIBOSYL)ANTHRANILATE ISOMERASE"/>
    <property type="match status" value="1"/>
</dbReference>
<keyword evidence="12" id="KW-1185">Reference proteome</keyword>
<dbReference type="Proteomes" id="UP000004754">
    <property type="component" value="Unassembled WGS sequence"/>
</dbReference>
<keyword evidence="8 9" id="KW-0413">Isomerase</keyword>
<dbReference type="RefSeq" id="WP_006597622.1">
    <property type="nucleotide sequence ID" value="NZ_GL622359.1"/>
</dbReference>
<name>E6MDX2_9FIRM</name>
<evidence type="ECO:0000259" key="10">
    <source>
        <dbReference type="Pfam" id="PF00697"/>
    </source>
</evidence>
<evidence type="ECO:0000256" key="8">
    <source>
        <dbReference type="ARBA" id="ARBA00023235"/>
    </source>
</evidence>
<gene>
    <name evidence="9 11" type="primary">trpF</name>
    <name evidence="11" type="ORF">HMP0721_0205</name>
</gene>
<dbReference type="InterPro" id="IPR013785">
    <property type="entry name" value="Aldolase_TIM"/>
</dbReference>
<evidence type="ECO:0000256" key="2">
    <source>
        <dbReference type="ARBA" id="ARBA00004664"/>
    </source>
</evidence>
<evidence type="ECO:0000256" key="4">
    <source>
        <dbReference type="ARBA" id="ARBA00022272"/>
    </source>
</evidence>
<reference evidence="11 12" key="1">
    <citation type="submission" date="2010-12" db="EMBL/GenBank/DDBJ databases">
        <authorList>
            <person name="Muzny D."/>
            <person name="Qin X."/>
            <person name="Deng J."/>
            <person name="Jiang H."/>
            <person name="Liu Y."/>
            <person name="Qu J."/>
            <person name="Song X.-Z."/>
            <person name="Zhang L."/>
            <person name="Thornton R."/>
            <person name="Coyle M."/>
            <person name="Francisco L."/>
            <person name="Jackson L."/>
            <person name="Javaid M."/>
            <person name="Korchina V."/>
            <person name="Kovar C."/>
            <person name="Mata R."/>
            <person name="Mathew T."/>
            <person name="Ngo R."/>
            <person name="Nguyen L."/>
            <person name="Nguyen N."/>
            <person name="Okwuonu G."/>
            <person name="Ongeri F."/>
            <person name="Pham C."/>
            <person name="Simmons D."/>
            <person name="Wilczek-Boney K."/>
            <person name="Hale W."/>
            <person name="Jakkamsetti A."/>
            <person name="Pham P."/>
            <person name="Ruth R."/>
            <person name="San Lucas F."/>
            <person name="Warren J."/>
            <person name="Zhang J."/>
            <person name="Zhao Z."/>
            <person name="Zhou C."/>
            <person name="Zhu D."/>
            <person name="Lee S."/>
            <person name="Bess C."/>
            <person name="Blankenburg K."/>
            <person name="Forbes L."/>
            <person name="Fu Q."/>
            <person name="Gubbala S."/>
            <person name="Hirani K."/>
            <person name="Jayaseelan J.C."/>
            <person name="Lara F."/>
            <person name="Munidasa M."/>
            <person name="Palculict T."/>
            <person name="Patil S."/>
            <person name="Pu L.-L."/>
            <person name="Saada N."/>
            <person name="Tang L."/>
            <person name="Weissenberger G."/>
            <person name="Zhu Y."/>
            <person name="Hemphill L."/>
            <person name="Shang Y."/>
            <person name="Youmans B."/>
            <person name="Ayvaz T."/>
            <person name="Ross M."/>
            <person name="Santibanez J."/>
            <person name="Aqrawi P."/>
            <person name="Gross S."/>
            <person name="Joshi V."/>
            <person name="Fowler G."/>
            <person name="Nazareth L."/>
            <person name="Reid J."/>
            <person name="Worley K."/>
            <person name="Petrosino J."/>
            <person name="Highlander S."/>
            <person name="Gibbs R."/>
        </authorList>
    </citation>
    <scope>NUCLEOTIDE SEQUENCE [LARGE SCALE GENOMIC DNA]</scope>
    <source>
        <strain evidence="11 12">ATCC 23263</strain>
    </source>
</reference>
<evidence type="ECO:0000256" key="3">
    <source>
        <dbReference type="ARBA" id="ARBA00012572"/>
    </source>
</evidence>
<dbReference type="InterPro" id="IPR044643">
    <property type="entry name" value="TrpF_fam"/>
</dbReference>
<evidence type="ECO:0000313" key="12">
    <source>
        <dbReference type="Proteomes" id="UP000004754"/>
    </source>
</evidence>
<feature type="domain" description="N-(5'phosphoribosyl) anthranilate isomerase (PRAI)" evidence="10">
    <location>
        <begin position="4"/>
        <end position="193"/>
    </location>
</feature>
<comment type="pathway">
    <text evidence="2 9">Amino-acid biosynthesis; L-tryptophan biosynthesis; L-tryptophan from chorismate: step 3/5.</text>
</comment>
<evidence type="ECO:0000313" key="11">
    <source>
        <dbReference type="EMBL" id="EFV02731.1"/>
    </source>
</evidence>
<dbReference type="PANTHER" id="PTHR42894">
    <property type="entry name" value="N-(5'-PHOSPHORIBOSYL)ANTHRANILATE ISOMERASE"/>
    <property type="match status" value="1"/>
</dbReference>
<sequence>MTIIKICGMMRPADIAAVNASRPDQIGFVFARGRRRCVRHREAAVMKAMLDPAITAVGVFADNPLEEIAALLRRGVIDAVQLHGHETEAAIAALHARVHCPVVQAFAIASAEDLRRAEASSAEMILFDNGRGGTGQPFDWRWLRSVRRPFVLSGGLDAANLEAALALHPAGIDLSSGVETEGAKDPAKIAACVARFRALTNDLNDDRRKK</sequence>
<dbReference type="SUPFAM" id="SSF51366">
    <property type="entry name" value="Ribulose-phoshate binding barrel"/>
    <property type="match status" value="1"/>
</dbReference>
<dbReference type="InterPro" id="IPR001240">
    <property type="entry name" value="PRAI_dom"/>
</dbReference>